<dbReference type="PROSITE" id="PS50846">
    <property type="entry name" value="HMA_2"/>
    <property type="match status" value="1"/>
</dbReference>
<dbReference type="PROSITE" id="PS00154">
    <property type="entry name" value="ATPASE_E1_E2"/>
    <property type="match status" value="1"/>
</dbReference>
<feature type="transmembrane region" description="Helical" evidence="12">
    <location>
        <begin position="106"/>
        <end position="127"/>
    </location>
</feature>
<comment type="subcellular location">
    <subcellularLocation>
        <location evidence="1">Cell membrane</location>
        <topology evidence="1">Multi-pass membrane protein</topology>
    </subcellularLocation>
</comment>
<comment type="catalytic activity">
    <reaction evidence="10">
        <text>ATP + H2O = ADP + phosphate + H(+)</text>
        <dbReference type="Rhea" id="RHEA:13065"/>
        <dbReference type="ChEBI" id="CHEBI:15377"/>
        <dbReference type="ChEBI" id="CHEBI:15378"/>
        <dbReference type="ChEBI" id="CHEBI:30616"/>
        <dbReference type="ChEBI" id="CHEBI:43474"/>
        <dbReference type="ChEBI" id="CHEBI:456216"/>
    </reaction>
</comment>
<dbReference type="InterPro" id="IPR018303">
    <property type="entry name" value="ATPase_P-typ_P_site"/>
</dbReference>
<feature type="transmembrane region" description="Helical" evidence="12">
    <location>
        <begin position="193"/>
        <end position="211"/>
    </location>
</feature>
<keyword evidence="4 12" id="KW-0479">Metal-binding</keyword>
<dbReference type="InterPro" id="IPR023299">
    <property type="entry name" value="ATPase_P-typ_cyto_dom_N"/>
</dbReference>
<evidence type="ECO:0000256" key="11">
    <source>
        <dbReference type="ARBA" id="ARBA00074171"/>
    </source>
</evidence>
<dbReference type="InterPro" id="IPR017969">
    <property type="entry name" value="Heavy-metal-associated_CS"/>
</dbReference>
<dbReference type="NCBIfam" id="TIGR01494">
    <property type="entry name" value="ATPase_P-type"/>
    <property type="match status" value="1"/>
</dbReference>
<dbReference type="InterPro" id="IPR036163">
    <property type="entry name" value="HMA_dom_sf"/>
</dbReference>
<feature type="transmembrane region" description="Helical" evidence="12">
    <location>
        <begin position="678"/>
        <end position="695"/>
    </location>
</feature>
<dbReference type="PROSITE" id="PS01047">
    <property type="entry name" value="HMA_1"/>
    <property type="match status" value="1"/>
</dbReference>
<dbReference type="SUPFAM" id="SSF56784">
    <property type="entry name" value="HAD-like"/>
    <property type="match status" value="1"/>
</dbReference>
<keyword evidence="17" id="KW-1185">Reference proteome</keyword>
<feature type="transmembrane region" description="Helical" evidence="12">
    <location>
        <begin position="701"/>
        <end position="719"/>
    </location>
</feature>
<dbReference type="InterPro" id="IPR059000">
    <property type="entry name" value="ATPase_P-type_domA"/>
</dbReference>
<evidence type="ECO:0000313" key="16">
    <source>
        <dbReference type="Proteomes" id="UP000516235"/>
    </source>
</evidence>
<dbReference type="Pfam" id="PF00403">
    <property type="entry name" value="HMA"/>
    <property type="match status" value="1"/>
</dbReference>
<evidence type="ECO:0000256" key="5">
    <source>
        <dbReference type="ARBA" id="ARBA00022741"/>
    </source>
</evidence>
<dbReference type="GO" id="GO:0005524">
    <property type="term" value="F:ATP binding"/>
    <property type="evidence" value="ECO:0007669"/>
    <property type="project" value="UniProtKB-UniRule"/>
</dbReference>
<dbReference type="Gene3D" id="2.70.150.10">
    <property type="entry name" value="Calcium-transporting ATPase, cytoplasmic transduction domain A"/>
    <property type="match status" value="1"/>
</dbReference>
<dbReference type="FunFam" id="3.30.70.100:FF:000005">
    <property type="entry name" value="Copper-exporting P-type ATPase A"/>
    <property type="match status" value="1"/>
</dbReference>
<dbReference type="Pfam" id="PF00702">
    <property type="entry name" value="Hydrolase"/>
    <property type="match status" value="1"/>
</dbReference>
<dbReference type="InterPro" id="IPR008250">
    <property type="entry name" value="ATPase_P-typ_transduc_dom_A_sf"/>
</dbReference>
<dbReference type="Pfam" id="PF00122">
    <property type="entry name" value="E1-E2_ATPase"/>
    <property type="match status" value="1"/>
</dbReference>
<dbReference type="GO" id="GO:0055070">
    <property type="term" value="P:copper ion homeostasis"/>
    <property type="evidence" value="ECO:0007669"/>
    <property type="project" value="TreeGrafter"/>
</dbReference>
<dbReference type="InterPro" id="IPR023298">
    <property type="entry name" value="ATPase_P-typ_TM_dom_sf"/>
</dbReference>
<keyword evidence="8 12" id="KW-1133">Transmembrane helix</keyword>
<dbReference type="EMBL" id="JACMYE010000009">
    <property type="protein sequence ID" value="MBC3179695.1"/>
    <property type="molecule type" value="Genomic_DNA"/>
</dbReference>
<dbReference type="InterPro" id="IPR001757">
    <property type="entry name" value="P_typ_ATPase"/>
</dbReference>
<evidence type="ECO:0000256" key="2">
    <source>
        <dbReference type="ARBA" id="ARBA00006024"/>
    </source>
</evidence>
<dbReference type="Gene3D" id="3.30.70.100">
    <property type="match status" value="1"/>
</dbReference>
<evidence type="ECO:0000259" key="13">
    <source>
        <dbReference type="PROSITE" id="PS50846"/>
    </source>
</evidence>
<dbReference type="EMBL" id="CP061032">
    <property type="protein sequence ID" value="QNP90143.1"/>
    <property type="molecule type" value="Genomic_DNA"/>
</dbReference>
<evidence type="ECO:0000256" key="7">
    <source>
        <dbReference type="ARBA" id="ARBA00022967"/>
    </source>
</evidence>
<dbReference type="InterPro" id="IPR044492">
    <property type="entry name" value="P_typ_ATPase_HD_dom"/>
</dbReference>
<gene>
    <name evidence="15" type="primary">cadA</name>
    <name evidence="14" type="ORF">H7348_10345</name>
    <name evidence="15" type="ORF">IAU68_10935</name>
</gene>
<feature type="domain" description="HMA" evidence="13">
    <location>
        <begin position="9"/>
        <end position="74"/>
    </location>
</feature>
<evidence type="ECO:0000256" key="4">
    <source>
        <dbReference type="ARBA" id="ARBA00022723"/>
    </source>
</evidence>
<evidence type="ECO:0000256" key="8">
    <source>
        <dbReference type="ARBA" id="ARBA00022989"/>
    </source>
</evidence>
<protein>
    <recommendedName>
        <fullName evidence="11">Cation-transporting P-type ATPase B</fullName>
    </recommendedName>
</protein>
<dbReference type="GO" id="GO:0005886">
    <property type="term" value="C:plasma membrane"/>
    <property type="evidence" value="ECO:0007669"/>
    <property type="project" value="UniProtKB-SubCell"/>
</dbReference>
<dbReference type="Gene3D" id="3.40.50.1000">
    <property type="entry name" value="HAD superfamily/HAD-like"/>
    <property type="match status" value="1"/>
</dbReference>
<evidence type="ECO:0000313" key="17">
    <source>
        <dbReference type="Proteomes" id="UP000642876"/>
    </source>
</evidence>
<dbReference type="InterPro" id="IPR027256">
    <property type="entry name" value="P-typ_ATPase_IB"/>
</dbReference>
<keyword evidence="7" id="KW-1278">Translocase</keyword>
<sequence length="731" mass="75796">MTQTPTALEHIELGVTGMTCSSCSSRIQRKLNKLDGVDATVNYSTETAAVSYDPASATPQSLIDEVRNAGYDAFEMRDEAAGDEVSSSSDALDEARDEEAEKLKRTTIWSALVSLPVMLVSMIPALQFENWEFAALAATTLVYFAGGAVFHRATWVNLKHGAATMDTLITLGTTAAYLWSIWALFIGPPGEPIYLETACVVITFLLLGRWFETRAKGQSSEALRELLSMGAKDAAVIRDGKEVRVPIAHVTVGDQFVVRPGEKIATDGRVVSGHSAIDESMLTGESVPVEVAEGDAVTGATLNTSGRLVVEATRVGSETTLAQMGKLVKDAQAGKAPVERLVDRISRVFVPTVIVAALVTLVVHLLLGNAVDDAFTAAVAVLIIACPCALGLATPTAILVGTGRGAQLGLLIKGADVLESTRQVDTVVMDKTGTVTTGQMGVASVAAGSGFTEDEVLRLAAGVEAGSEHPIARAIVAAADSVPASTGFENLPGRGATARIDDTPVHVGRPTGGLGALAGEFDSAEQGGATAVAVEVHGAVAGVIAVRDTVKEDSADAVARLRELGLTPHLLTGDNQGVAEAIAAEVGIDPANVTAGVLPEQKVDVVKQLQEAGHQVAMVGDGVNDAAALAQADLGMAMGAGTDVAIEASDITLMHSSLMSAVDAIRLSRKTLKTIKGNLFWAFAYNVVLIPVAAIGLLDPMLAGIAMAFSSVFVVSNSLRLRAFNTVTRGS</sequence>
<evidence type="ECO:0000313" key="14">
    <source>
        <dbReference type="EMBL" id="MBC3179695.1"/>
    </source>
</evidence>
<dbReference type="SFLD" id="SFLDF00027">
    <property type="entry name" value="p-type_atpase"/>
    <property type="match status" value="1"/>
</dbReference>
<reference evidence="16 17" key="1">
    <citation type="submission" date="2020-08" db="EMBL/GenBank/DDBJ databases">
        <title>novel species in genus Corynebacterium.</title>
        <authorList>
            <person name="Zhang G."/>
        </authorList>
    </citation>
    <scope>NUCLEOTIDE SEQUENCE [LARGE SCALE GENOMIC DNA]</scope>
    <source>
        <strain evidence="15">Zg-917</strain>
        <strain evidence="16 17">zg-917</strain>
    </source>
</reference>
<dbReference type="AlphaFoldDB" id="A0A7H0JYM7"/>
<dbReference type="SFLD" id="SFLDS00003">
    <property type="entry name" value="Haloacid_Dehalogenase"/>
    <property type="match status" value="1"/>
</dbReference>
<keyword evidence="9 12" id="KW-0472">Membrane</keyword>
<evidence type="ECO:0000256" key="12">
    <source>
        <dbReference type="RuleBase" id="RU362081"/>
    </source>
</evidence>
<dbReference type="Proteomes" id="UP000642876">
    <property type="component" value="Unassembled WGS sequence"/>
</dbReference>
<dbReference type="NCBIfam" id="TIGR01512">
    <property type="entry name" value="ATPase-IB2_Cd"/>
    <property type="match status" value="1"/>
</dbReference>
<dbReference type="SUPFAM" id="SSF81653">
    <property type="entry name" value="Calcium ATPase, transduction domain A"/>
    <property type="match status" value="1"/>
</dbReference>
<evidence type="ECO:0000256" key="10">
    <source>
        <dbReference type="ARBA" id="ARBA00049360"/>
    </source>
</evidence>
<dbReference type="InterPro" id="IPR006121">
    <property type="entry name" value="HMA_dom"/>
</dbReference>
<evidence type="ECO:0000256" key="3">
    <source>
        <dbReference type="ARBA" id="ARBA00022692"/>
    </source>
</evidence>
<dbReference type="Proteomes" id="UP000516235">
    <property type="component" value="Chromosome"/>
</dbReference>
<keyword evidence="6 12" id="KW-0067">ATP-binding</keyword>
<accession>A0A7H0JYM7</accession>
<dbReference type="GO" id="GO:0016887">
    <property type="term" value="F:ATP hydrolysis activity"/>
    <property type="evidence" value="ECO:0007669"/>
    <property type="project" value="InterPro"/>
</dbReference>
<comment type="similarity">
    <text evidence="2 12">Belongs to the cation transport ATPase (P-type) (TC 3.A.3) family. Type IB subfamily.</text>
</comment>
<dbReference type="PRINTS" id="PR00120">
    <property type="entry name" value="HATPASE"/>
</dbReference>
<dbReference type="KEGG" id="cluj:IAU68_10935"/>
<keyword evidence="5 12" id="KW-0547">Nucleotide-binding</keyword>
<evidence type="ECO:0000256" key="6">
    <source>
        <dbReference type="ARBA" id="ARBA00022840"/>
    </source>
</evidence>
<organism evidence="15 16">
    <name type="scientific">Corynebacterium lujinxingii</name>
    <dbReference type="NCBI Taxonomy" id="2763010"/>
    <lineage>
        <taxon>Bacteria</taxon>
        <taxon>Bacillati</taxon>
        <taxon>Actinomycetota</taxon>
        <taxon>Actinomycetes</taxon>
        <taxon>Mycobacteriales</taxon>
        <taxon>Corynebacteriaceae</taxon>
        <taxon>Corynebacterium</taxon>
    </lineage>
</organism>
<dbReference type="SFLD" id="SFLDG00002">
    <property type="entry name" value="C1.7:_P-type_atpase_like"/>
    <property type="match status" value="1"/>
</dbReference>
<dbReference type="CDD" id="cd00371">
    <property type="entry name" value="HMA"/>
    <property type="match status" value="1"/>
</dbReference>
<dbReference type="NCBIfam" id="TIGR01525">
    <property type="entry name" value="ATPase-IB_hvy"/>
    <property type="match status" value="1"/>
</dbReference>
<dbReference type="InterPro" id="IPR023214">
    <property type="entry name" value="HAD_sf"/>
</dbReference>
<feature type="transmembrane region" description="Helical" evidence="12">
    <location>
        <begin position="167"/>
        <end position="187"/>
    </location>
</feature>
<dbReference type="NCBIfam" id="TIGR01511">
    <property type="entry name" value="ATPase-IB1_Cu"/>
    <property type="match status" value="1"/>
</dbReference>
<feature type="transmembrane region" description="Helical" evidence="12">
    <location>
        <begin position="348"/>
        <end position="368"/>
    </location>
</feature>
<dbReference type="GO" id="GO:0043682">
    <property type="term" value="F:P-type divalent copper transporter activity"/>
    <property type="evidence" value="ECO:0007669"/>
    <property type="project" value="TreeGrafter"/>
</dbReference>
<dbReference type="SUPFAM" id="SSF81665">
    <property type="entry name" value="Calcium ATPase, transmembrane domain M"/>
    <property type="match status" value="1"/>
</dbReference>
<dbReference type="PANTHER" id="PTHR43520:SF8">
    <property type="entry name" value="P-TYPE CU(+) TRANSPORTER"/>
    <property type="match status" value="1"/>
</dbReference>
<keyword evidence="12" id="KW-1003">Cell membrane</keyword>
<keyword evidence="3 12" id="KW-0812">Transmembrane</keyword>
<feature type="transmembrane region" description="Helical" evidence="12">
    <location>
        <begin position="133"/>
        <end position="155"/>
    </location>
</feature>
<evidence type="ECO:0000256" key="1">
    <source>
        <dbReference type="ARBA" id="ARBA00004651"/>
    </source>
</evidence>
<name>A0A7H0JYM7_9CORY</name>
<dbReference type="CDD" id="cd02094">
    <property type="entry name" value="P-type_ATPase_Cu-like"/>
    <property type="match status" value="1"/>
</dbReference>
<evidence type="ECO:0000256" key="9">
    <source>
        <dbReference type="ARBA" id="ARBA00023136"/>
    </source>
</evidence>
<dbReference type="PRINTS" id="PR00119">
    <property type="entry name" value="CATATPASE"/>
</dbReference>
<dbReference type="PANTHER" id="PTHR43520">
    <property type="entry name" value="ATP7, ISOFORM B"/>
    <property type="match status" value="1"/>
</dbReference>
<dbReference type="SUPFAM" id="SSF55008">
    <property type="entry name" value="HMA, heavy metal-associated domain"/>
    <property type="match status" value="1"/>
</dbReference>
<dbReference type="FunFam" id="2.70.150.10:FF:000002">
    <property type="entry name" value="Copper-transporting ATPase 1, putative"/>
    <property type="match status" value="1"/>
</dbReference>
<evidence type="ECO:0000313" key="15">
    <source>
        <dbReference type="EMBL" id="QNP90143.1"/>
    </source>
</evidence>
<proteinExistence type="inferred from homology"/>
<feature type="transmembrane region" description="Helical" evidence="12">
    <location>
        <begin position="374"/>
        <end position="400"/>
    </location>
</feature>
<dbReference type="GO" id="GO:0005507">
    <property type="term" value="F:copper ion binding"/>
    <property type="evidence" value="ECO:0007669"/>
    <property type="project" value="TreeGrafter"/>
</dbReference>
<dbReference type="Gene3D" id="3.40.1110.10">
    <property type="entry name" value="Calcium-transporting ATPase, cytoplasmic domain N"/>
    <property type="match status" value="1"/>
</dbReference>
<dbReference type="InterPro" id="IPR036412">
    <property type="entry name" value="HAD-like_sf"/>
</dbReference>
<dbReference type="RefSeq" id="WP_171194567.1">
    <property type="nucleotide sequence ID" value="NZ_CP061032.1"/>
</dbReference>